<keyword evidence="2" id="KW-1185">Reference proteome</keyword>
<name>A0A194XIP1_MOLSC</name>
<dbReference type="EMBL" id="KQ947410">
    <property type="protein sequence ID" value="KUJ20028.1"/>
    <property type="molecule type" value="Genomic_DNA"/>
</dbReference>
<dbReference type="KEGG" id="psco:LY89DRAFT_666856"/>
<sequence>MGGFVSYPRLYEILAYAVTEKGKPGAPLQKLSSVSLNTDGGQLLSIKELLPFLKLDTVTTVSAHRLLDEMDKECVFIYDSQSKINDLSLIKNSMNSHSLSCLLYCCPYLRRFTYDSGNDDMGREFVDPAIASGLLASKESLEEIVLSNDLACEASRWYPVSPLASFPKLRIIDADFVNFIRLNHKMAEYSEDDSEGDSEDDYDGEVFTFDHIEEEISWFADLMPESLEHLVVRDCSDAIFDGVADLLDRGHATSLKTIELKFDEYATMDSHDRYGEYWEGRAKEEGIVLTRVRGNAMPVLEMASLGLD</sequence>
<evidence type="ECO:0000313" key="1">
    <source>
        <dbReference type="EMBL" id="KUJ20028.1"/>
    </source>
</evidence>
<dbReference type="OrthoDB" id="10672635at2759"/>
<organism evidence="1 2">
    <name type="scientific">Mollisia scopiformis</name>
    <name type="common">Conifer needle endophyte fungus</name>
    <name type="synonym">Phialocephala scopiformis</name>
    <dbReference type="NCBI Taxonomy" id="149040"/>
    <lineage>
        <taxon>Eukaryota</taxon>
        <taxon>Fungi</taxon>
        <taxon>Dikarya</taxon>
        <taxon>Ascomycota</taxon>
        <taxon>Pezizomycotina</taxon>
        <taxon>Leotiomycetes</taxon>
        <taxon>Helotiales</taxon>
        <taxon>Mollisiaceae</taxon>
        <taxon>Mollisia</taxon>
    </lineage>
</organism>
<gene>
    <name evidence="1" type="ORF">LY89DRAFT_666856</name>
</gene>
<dbReference type="Proteomes" id="UP000070700">
    <property type="component" value="Unassembled WGS sequence"/>
</dbReference>
<dbReference type="GeneID" id="28822668"/>
<protein>
    <submittedName>
        <fullName evidence="1">Uncharacterized protein</fullName>
    </submittedName>
</protein>
<dbReference type="RefSeq" id="XP_018074383.1">
    <property type="nucleotide sequence ID" value="XM_018212942.1"/>
</dbReference>
<accession>A0A194XIP1</accession>
<dbReference type="InParanoid" id="A0A194XIP1"/>
<evidence type="ECO:0000313" key="2">
    <source>
        <dbReference type="Proteomes" id="UP000070700"/>
    </source>
</evidence>
<dbReference type="AlphaFoldDB" id="A0A194XIP1"/>
<reference evidence="1 2" key="1">
    <citation type="submission" date="2015-10" db="EMBL/GenBank/DDBJ databases">
        <title>Full genome of DAOMC 229536 Phialocephala scopiformis, a fungal endophyte of spruce producing the potent anti-insectan compound rugulosin.</title>
        <authorList>
            <consortium name="DOE Joint Genome Institute"/>
            <person name="Walker A.K."/>
            <person name="Frasz S.L."/>
            <person name="Seifert K.A."/>
            <person name="Miller J.D."/>
            <person name="Mondo S.J."/>
            <person name="Labutti K."/>
            <person name="Lipzen A."/>
            <person name="Dockter R."/>
            <person name="Kennedy M."/>
            <person name="Grigoriev I.V."/>
            <person name="Spatafora J.W."/>
        </authorList>
    </citation>
    <scope>NUCLEOTIDE SEQUENCE [LARGE SCALE GENOMIC DNA]</scope>
    <source>
        <strain evidence="1 2">CBS 120377</strain>
    </source>
</reference>
<proteinExistence type="predicted"/>